<dbReference type="EMBL" id="MINN01000074">
    <property type="protein sequence ID" value="OIU72451.1"/>
    <property type="molecule type" value="Genomic_DNA"/>
</dbReference>
<evidence type="ECO:0000256" key="1">
    <source>
        <dbReference type="SAM" id="Phobius"/>
    </source>
</evidence>
<feature type="transmembrane region" description="Helical" evidence="1">
    <location>
        <begin position="252"/>
        <end position="272"/>
    </location>
</feature>
<feature type="transmembrane region" description="Helical" evidence="1">
    <location>
        <begin position="6"/>
        <end position="23"/>
    </location>
</feature>
<name>A0A1J6WW77_9BACI</name>
<feature type="transmembrane region" description="Helical" evidence="1">
    <location>
        <begin position="123"/>
        <end position="145"/>
    </location>
</feature>
<keyword evidence="1" id="KW-1133">Transmembrane helix</keyword>
<proteinExistence type="predicted"/>
<comment type="caution">
    <text evidence="2">The sequence shown here is derived from an EMBL/GenBank/DDBJ whole genome shotgun (WGS) entry which is preliminary data.</text>
</comment>
<accession>A0A1J6WW77</accession>
<evidence type="ECO:0000313" key="2">
    <source>
        <dbReference type="EMBL" id="OIU72451.1"/>
    </source>
</evidence>
<feature type="transmembrane region" description="Helical" evidence="1">
    <location>
        <begin position="72"/>
        <end position="92"/>
    </location>
</feature>
<sequence length="291" mass="34304">MPNWVPFLALTVFSLFLLAYTISKNREKSHLIFLFWLFICGLAFLFEFIIFILFKSYEYDPGILVNQYSDSVLGSIVSQAFAVPVAITFIVVTNLRIRAIIFIIGLFFMIETLFLYLEVYVHYWWRSIFTSMFLILTVILSKLWWNSLDKDRSHYINFTTLFFAMLALTQTGGWILSSLLGLYELPIPAFTEEMRNNITGNFAYLFFSSYLYSLIIYYRNRELPFTIMTVVFLTTIEIAMADRGILSVKEPVYILVLPALHFLLIQTGRHVYRRYFKLFPDTSQKRLPRHE</sequence>
<feature type="transmembrane region" description="Helical" evidence="1">
    <location>
        <begin position="30"/>
        <end position="52"/>
    </location>
</feature>
<dbReference type="AlphaFoldDB" id="A0A1J6WW77"/>
<organism evidence="2 3">
    <name type="scientific">Rossellomorea aquimaris</name>
    <dbReference type="NCBI Taxonomy" id="189382"/>
    <lineage>
        <taxon>Bacteria</taxon>
        <taxon>Bacillati</taxon>
        <taxon>Bacillota</taxon>
        <taxon>Bacilli</taxon>
        <taxon>Bacillales</taxon>
        <taxon>Bacillaceae</taxon>
        <taxon>Rossellomorea</taxon>
    </lineage>
</organism>
<dbReference type="Proteomes" id="UP000182062">
    <property type="component" value="Unassembled WGS sequence"/>
</dbReference>
<feature type="transmembrane region" description="Helical" evidence="1">
    <location>
        <begin position="99"/>
        <end position="117"/>
    </location>
</feature>
<evidence type="ECO:0000313" key="3">
    <source>
        <dbReference type="Proteomes" id="UP000182062"/>
    </source>
</evidence>
<feature type="transmembrane region" description="Helical" evidence="1">
    <location>
        <begin position="225"/>
        <end position="246"/>
    </location>
</feature>
<reference evidence="2 3" key="1">
    <citation type="submission" date="2016-09" db="EMBL/GenBank/DDBJ databases">
        <title>Bacillus aquimaris SAMM genome sequence reveals colonization and biosurfactant production capacities.</title>
        <authorList>
            <person name="Waghmode S.R."/>
            <person name="Suryavanshi M.V."/>
        </authorList>
    </citation>
    <scope>NUCLEOTIDE SEQUENCE [LARGE SCALE GENOMIC DNA]</scope>
    <source>
        <strain evidence="2 3">SAMM</strain>
    </source>
</reference>
<dbReference type="OrthoDB" id="1680238at2"/>
<feature type="transmembrane region" description="Helical" evidence="1">
    <location>
        <begin position="157"/>
        <end position="182"/>
    </location>
</feature>
<protein>
    <submittedName>
        <fullName evidence="2">Uncharacterized protein</fullName>
    </submittedName>
</protein>
<keyword evidence="1" id="KW-0812">Transmembrane</keyword>
<keyword evidence="1" id="KW-0472">Membrane</keyword>
<feature type="transmembrane region" description="Helical" evidence="1">
    <location>
        <begin position="202"/>
        <end position="218"/>
    </location>
</feature>
<dbReference type="RefSeq" id="WP_071618098.1">
    <property type="nucleotide sequence ID" value="NZ_MINN01000074.1"/>
</dbReference>
<gene>
    <name evidence="2" type="ORF">BHE18_07440</name>
</gene>
<keyword evidence="3" id="KW-1185">Reference proteome</keyword>